<dbReference type="InterPro" id="IPR011009">
    <property type="entry name" value="Kinase-like_dom_sf"/>
</dbReference>
<dbReference type="Gene3D" id="3.30.200.20">
    <property type="entry name" value="Phosphorylase Kinase, domain 1"/>
    <property type="match status" value="1"/>
</dbReference>
<name>A0A7J6NK15_PEROL</name>
<keyword evidence="2" id="KW-0067">ATP-binding</keyword>
<dbReference type="InterPro" id="IPR001245">
    <property type="entry name" value="Ser-Thr/Tyr_kinase_cat_dom"/>
</dbReference>
<dbReference type="PANTHER" id="PTHR24055">
    <property type="entry name" value="MITOGEN-ACTIVATED PROTEIN KINASE"/>
    <property type="match status" value="1"/>
</dbReference>
<keyword evidence="1" id="KW-0547">Nucleotide-binding</keyword>
<dbReference type="PROSITE" id="PS00108">
    <property type="entry name" value="PROTEIN_KINASE_ST"/>
    <property type="match status" value="1"/>
</dbReference>
<organism evidence="5 6">
    <name type="scientific">Perkinsus olseni</name>
    <name type="common">Perkinsus atlanticus</name>
    <dbReference type="NCBI Taxonomy" id="32597"/>
    <lineage>
        <taxon>Eukaryota</taxon>
        <taxon>Sar</taxon>
        <taxon>Alveolata</taxon>
        <taxon>Perkinsozoa</taxon>
        <taxon>Perkinsea</taxon>
        <taxon>Perkinsida</taxon>
        <taxon>Perkinsidae</taxon>
        <taxon>Perkinsus</taxon>
    </lineage>
</organism>
<dbReference type="InterPro" id="IPR050117">
    <property type="entry name" value="MAPK"/>
</dbReference>
<dbReference type="Gene3D" id="1.10.510.10">
    <property type="entry name" value="Transferase(Phosphotransferase) domain 1"/>
    <property type="match status" value="1"/>
</dbReference>
<dbReference type="GO" id="GO:0004672">
    <property type="term" value="F:protein kinase activity"/>
    <property type="evidence" value="ECO:0007669"/>
    <property type="project" value="InterPro"/>
</dbReference>
<protein>
    <submittedName>
        <fullName evidence="5">Cyclin-dependent kinase-like</fullName>
    </submittedName>
</protein>
<dbReference type="GO" id="GO:0005524">
    <property type="term" value="F:ATP binding"/>
    <property type="evidence" value="ECO:0007669"/>
    <property type="project" value="UniProtKB-KW"/>
</dbReference>
<feature type="region of interest" description="Disordered" evidence="3">
    <location>
        <begin position="443"/>
        <end position="486"/>
    </location>
</feature>
<evidence type="ECO:0000313" key="6">
    <source>
        <dbReference type="Proteomes" id="UP000541610"/>
    </source>
</evidence>
<evidence type="ECO:0000256" key="3">
    <source>
        <dbReference type="SAM" id="MobiDB-lite"/>
    </source>
</evidence>
<dbReference type="OrthoDB" id="444292at2759"/>
<comment type="caution">
    <text evidence="5">The sequence shown here is derived from an EMBL/GenBank/DDBJ whole genome shotgun (WGS) entry which is preliminary data.</text>
</comment>
<dbReference type="Pfam" id="PF00069">
    <property type="entry name" value="Pkinase"/>
    <property type="match status" value="1"/>
</dbReference>
<reference evidence="5 6" key="1">
    <citation type="submission" date="2020-04" db="EMBL/GenBank/DDBJ databases">
        <title>Perkinsus olseni comparative genomics.</title>
        <authorList>
            <person name="Bogema D.R."/>
        </authorList>
    </citation>
    <scope>NUCLEOTIDE SEQUENCE [LARGE SCALE GENOMIC DNA]</scope>
    <source>
        <strain evidence="5">00978-12</strain>
    </source>
</reference>
<proteinExistence type="predicted"/>
<sequence length="564" mass="62559">MEKYDTLQTVGEGTYGARVRSPAEVFFGERPPEYVAIKKFRRPVGKEESVERTAARETRLLSELKHPNIIEMLEVVRTDNGNLYLIFEWVWGIYTPRGVIHRDVKPENILLTGERLDVVKLCDFGFARYLKEADTSLSEEGARHAAAANLTEYVSTRWYRAPELLLGPGGKRGKGKNGNYEQSIDVWALGCVVAECDTGEPAFTGDSDVATLKLINDALPVPLPATRRRAVLSAQGQRTPQFIKDRYSPRLHAFLRGCLQYSPSERLACVDLAPLLVGLPDSAVALDSGHSRTLSQSHQRASKRERSGILSCEDGGFGQPSGPSKRRRSACLVSGRLATTPLVDRMVEGSVRQIHAQRLAAHAVPGHHRTTRVQRLVHPHAMVIPYRVVKATTHTDPYEGGVVYRTAPIKHHLRAKVRTPDKISTYEHDYSSIQMRPKLDITKEAAGSSSSTDVTGISSSRSYSSSSSRSIASSMSASSHVPGKGLTTERHHRLTAMGTVERLSSLQRSLSGPIHLAINDWSGSWWSPKAYPQMCEGGTDRQLHLRQMVHRLNLRSPDLLNHVY</sequence>
<keyword evidence="5" id="KW-0418">Kinase</keyword>
<evidence type="ECO:0000256" key="2">
    <source>
        <dbReference type="ARBA" id="ARBA00022840"/>
    </source>
</evidence>
<feature type="region of interest" description="Disordered" evidence="3">
    <location>
        <begin position="289"/>
        <end position="328"/>
    </location>
</feature>
<evidence type="ECO:0000256" key="1">
    <source>
        <dbReference type="ARBA" id="ARBA00022741"/>
    </source>
</evidence>
<dbReference type="InterPro" id="IPR000719">
    <property type="entry name" value="Prot_kinase_dom"/>
</dbReference>
<dbReference type="Proteomes" id="UP000541610">
    <property type="component" value="Unassembled WGS sequence"/>
</dbReference>
<dbReference type="AlphaFoldDB" id="A0A7J6NK15"/>
<accession>A0A7J6NK15</accession>
<dbReference type="EMBL" id="JABANP010000342">
    <property type="protein sequence ID" value="KAF4683850.1"/>
    <property type="molecule type" value="Genomic_DNA"/>
</dbReference>
<dbReference type="InterPro" id="IPR008271">
    <property type="entry name" value="Ser/Thr_kinase_AS"/>
</dbReference>
<feature type="compositionally biased region" description="Low complexity" evidence="3">
    <location>
        <begin position="448"/>
        <end position="479"/>
    </location>
</feature>
<feature type="domain" description="Protein kinase" evidence="4">
    <location>
        <begin position="4"/>
        <end position="276"/>
    </location>
</feature>
<dbReference type="PROSITE" id="PS50011">
    <property type="entry name" value="PROTEIN_KINASE_DOM"/>
    <property type="match status" value="1"/>
</dbReference>
<evidence type="ECO:0000313" key="5">
    <source>
        <dbReference type="EMBL" id="KAF4683850.1"/>
    </source>
</evidence>
<gene>
    <name evidence="5" type="primary">CDKL3</name>
    <name evidence="5" type="ORF">FOZ60_008546</name>
</gene>
<dbReference type="Pfam" id="PF07714">
    <property type="entry name" value="PK_Tyr_Ser-Thr"/>
    <property type="match status" value="1"/>
</dbReference>
<dbReference type="SUPFAM" id="SSF56112">
    <property type="entry name" value="Protein kinase-like (PK-like)"/>
    <property type="match status" value="1"/>
</dbReference>
<keyword evidence="5" id="KW-0808">Transferase</keyword>
<dbReference type="SMART" id="SM00220">
    <property type="entry name" value="S_TKc"/>
    <property type="match status" value="1"/>
</dbReference>
<evidence type="ECO:0000259" key="4">
    <source>
        <dbReference type="PROSITE" id="PS50011"/>
    </source>
</evidence>